<keyword evidence="1" id="KW-0732">Signal</keyword>
<proteinExistence type="predicted"/>
<accession>A0A8H5I6W5</accession>
<evidence type="ECO:0000313" key="3">
    <source>
        <dbReference type="EMBL" id="KAF5531572.1"/>
    </source>
</evidence>
<gene>
    <name evidence="3" type="ORF">FMEXI_12903</name>
</gene>
<name>A0A8H5I6W5_9HYPO</name>
<dbReference type="Proteomes" id="UP000522262">
    <property type="component" value="Unassembled WGS sequence"/>
</dbReference>
<keyword evidence="4" id="KW-1185">Reference proteome</keyword>
<dbReference type="InterPro" id="IPR021712">
    <property type="entry name" value="UPF0506"/>
</dbReference>
<evidence type="ECO:0000259" key="2">
    <source>
        <dbReference type="Pfam" id="PF11703"/>
    </source>
</evidence>
<dbReference type="EMBL" id="JAAOAM010000402">
    <property type="protein sequence ID" value="KAF5531572.1"/>
    <property type="molecule type" value="Genomic_DNA"/>
</dbReference>
<dbReference type="AlphaFoldDB" id="A0A8H5I6W5"/>
<dbReference type="Pfam" id="PF11703">
    <property type="entry name" value="UPF0506"/>
    <property type="match status" value="1"/>
</dbReference>
<protein>
    <recommendedName>
        <fullName evidence="2">UPF0506 domain-containing protein</fullName>
    </recommendedName>
</protein>
<evidence type="ECO:0000256" key="1">
    <source>
        <dbReference type="SAM" id="SignalP"/>
    </source>
</evidence>
<evidence type="ECO:0000313" key="4">
    <source>
        <dbReference type="Proteomes" id="UP000522262"/>
    </source>
</evidence>
<comment type="caution">
    <text evidence="3">The sequence shown here is derived from an EMBL/GenBank/DDBJ whole genome shotgun (WGS) entry which is preliminary data.</text>
</comment>
<feature type="chain" id="PRO_5034661075" description="UPF0506 domain-containing protein" evidence="1">
    <location>
        <begin position="19"/>
        <end position="141"/>
    </location>
</feature>
<reference evidence="3 4" key="1">
    <citation type="submission" date="2020-05" db="EMBL/GenBank/DDBJ databases">
        <title>Identification and distribution of gene clusters putatively required for synthesis of sphingolipid metabolism inhibitors in phylogenetically diverse species of the filamentous fungus Fusarium.</title>
        <authorList>
            <person name="Kim H.-S."/>
            <person name="Busman M."/>
            <person name="Brown D.W."/>
            <person name="Divon H."/>
            <person name="Uhlig S."/>
            <person name="Proctor R.H."/>
        </authorList>
    </citation>
    <scope>NUCLEOTIDE SEQUENCE [LARGE SCALE GENOMIC DNA]</scope>
    <source>
        <strain evidence="3 4">NRRL 53147</strain>
    </source>
</reference>
<organism evidence="3 4">
    <name type="scientific">Fusarium mexicanum</name>
    <dbReference type="NCBI Taxonomy" id="751941"/>
    <lineage>
        <taxon>Eukaryota</taxon>
        <taxon>Fungi</taxon>
        <taxon>Dikarya</taxon>
        <taxon>Ascomycota</taxon>
        <taxon>Pezizomycotina</taxon>
        <taxon>Sordariomycetes</taxon>
        <taxon>Hypocreomycetidae</taxon>
        <taxon>Hypocreales</taxon>
        <taxon>Nectriaceae</taxon>
        <taxon>Fusarium</taxon>
        <taxon>Fusarium fujikuroi species complex</taxon>
    </lineage>
</organism>
<feature type="domain" description="UPF0506" evidence="2">
    <location>
        <begin position="36"/>
        <end position="92"/>
    </location>
</feature>
<sequence>MKFPVLGTFAMLVAIVYAQDSDDEMRGPLVYGGGQCDDFGKRCGSTLDCCGIYVCRAVDDKPFKICKVDECRALGKGCQVDSECCSGVCTWVDPKNLNSGARECKQDRACRTEGDICDNDKYACCKGLTCTGDRDKTRRCY</sequence>
<feature type="signal peptide" evidence="1">
    <location>
        <begin position="1"/>
        <end position="18"/>
    </location>
</feature>